<accession>A0A182FM34</accession>
<dbReference type="EnsemblMetazoa" id="AALB007593-RA">
    <property type="protein sequence ID" value="AALB007593-PA"/>
    <property type="gene ID" value="AALB007593"/>
</dbReference>
<dbReference type="PROSITE" id="PS51465">
    <property type="entry name" value="KAZAL_2"/>
    <property type="match status" value="1"/>
</dbReference>
<reference evidence="1 2" key="1">
    <citation type="journal article" date="2017" name="G3 (Bethesda)">
        <title>The Physical Genome Mapping of Anopheles albimanus Corrected Scaffold Misassemblies and Identified Interarm Rearrangements in Genus Anopheles.</title>
        <authorList>
            <person name="Artemov G.N."/>
            <person name="Peery A.N."/>
            <person name="Jiang X."/>
            <person name="Tu Z."/>
            <person name="Stegniy V.N."/>
            <person name="Sharakhova M.V."/>
            <person name="Sharakhov I.V."/>
        </authorList>
    </citation>
    <scope>NUCLEOTIDE SEQUENCE [LARGE SCALE GENOMIC DNA]</scope>
    <source>
        <strain evidence="1 2">ALBI9_A</strain>
    </source>
</reference>
<name>A0A182FM34_ANOAL</name>
<dbReference type="VEuPathDB" id="VectorBase:AALB20_031853"/>
<keyword evidence="2" id="KW-1185">Reference proteome</keyword>
<dbReference type="AlphaFoldDB" id="A0A182FM34"/>
<dbReference type="Proteomes" id="UP000069272">
    <property type="component" value="Chromosome 3R"/>
</dbReference>
<organism evidence="1 2">
    <name type="scientific">Anopheles albimanus</name>
    <name type="common">New world malaria mosquito</name>
    <dbReference type="NCBI Taxonomy" id="7167"/>
    <lineage>
        <taxon>Eukaryota</taxon>
        <taxon>Metazoa</taxon>
        <taxon>Ecdysozoa</taxon>
        <taxon>Arthropoda</taxon>
        <taxon>Hexapoda</taxon>
        <taxon>Insecta</taxon>
        <taxon>Pterygota</taxon>
        <taxon>Neoptera</taxon>
        <taxon>Endopterygota</taxon>
        <taxon>Diptera</taxon>
        <taxon>Nematocera</taxon>
        <taxon>Culicoidea</taxon>
        <taxon>Culicidae</taxon>
        <taxon>Anophelinae</taxon>
        <taxon>Anopheles</taxon>
    </lineage>
</organism>
<dbReference type="Pfam" id="PF00050">
    <property type="entry name" value="Kazal_1"/>
    <property type="match status" value="1"/>
</dbReference>
<dbReference type="OrthoDB" id="126772at2759"/>
<dbReference type="GeneID" id="118464803"/>
<reference evidence="1" key="2">
    <citation type="submission" date="2022-08" db="UniProtKB">
        <authorList>
            <consortium name="EnsemblMetazoa"/>
        </authorList>
    </citation>
    <scope>IDENTIFICATION</scope>
    <source>
        <strain evidence="1">STECLA/ALBI9_A</strain>
    </source>
</reference>
<dbReference type="KEGG" id="aali:118464803"/>
<evidence type="ECO:0000313" key="1">
    <source>
        <dbReference type="EnsemblMetazoa" id="AALB007593-PA"/>
    </source>
</evidence>
<protein>
    <submittedName>
        <fullName evidence="1">Kazal-like domain-containing protein</fullName>
    </submittedName>
</protein>
<dbReference type="InterPro" id="IPR002350">
    <property type="entry name" value="Kazal_dom"/>
</dbReference>
<dbReference type="InterPro" id="IPR036058">
    <property type="entry name" value="Kazal_dom_sf"/>
</dbReference>
<proteinExistence type="predicted"/>
<evidence type="ECO:0000313" key="2">
    <source>
        <dbReference type="Proteomes" id="UP000069272"/>
    </source>
</evidence>
<dbReference type="Gene3D" id="3.30.60.30">
    <property type="match status" value="1"/>
</dbReference>
<sequence length="81" mass="9335">MEKQVLMYAFVILLSLQLCRAGESECSKACPHILDPVCATDGRSFKYFSNRCLLEGHNQCEPENRFREADETNCSDDNWQK</sequence>
<dbReference type="VEuPathDB" id="VectorBase:AALB007593"/>
<dbReference type="SUPFAM" id="SSF100895">
    <property type="entry name" value="Kazal-type serine protease inhibitors"/>
    <property type="match status" value="1"/>
</dbReference>
<dbReference type="RefSeq" id="XP_035788359.1">
    <property type="nucleotide sequence ID" value="XM_035932466.1"/>
</dbReference>